<comment type="caution">
    <text evidence="1">The sequence shown here is derived from an EMBL/GenBank/DDBJ whole genome shotgun (WGS) entry which is preliminary data.</text>
</comment>
<dbReference type="AlphaFoldDB" id="U5DDV6"/>
<evidence type="ECO:0000313" key="2">
    <source>
        <dbReference type="Proteomes" id="UP000016960"/>
    </source>
</evidence>
<name>U5DDV6_9CHRO</name>
<sequence length="177" mass="20225">MKRKDFLKIPEPFYSESDWLSIQLTNVSGSIVFLQQEVVVMSYITWVLDTEDGFDAYDPLGKIVILGDEGNIEESNTYLDAFFEALAEGAKHIKSGEVIVIDPLIEPDVIVFDFTLEKLVVNYGIWKAVVSDKEKFMSDLRRAVQEFVTILDELVTQQGQKKRALAKLRNFLDETHD</sequence>
<keyword evidence="2" id="KW-1185">Reference proteome</keyword>
<proteinExistence type="predicted"/>
<protein>
    <submittedName>
        <fullName evidence="1">Uncharacterized protein</fullName>
    </submittedName>
</protein>
<gene>
    <name evidence="1" type="ORF">KR51_00037230</name>
</gene>
<reference evidence="1 2" key="1">
    <citation type="submission" date="2013-05" db="EMBL/GenBank/DDBJ databases">
        <title>Draft genome sequence of Rubidibacter lacunae KORDI 51-2.</title>
        <authorList>
            <person name="Choi D.H."/>
            <person name="Noh J.H."/>
            <person name="Kwon K.-K."/>
            <person name="Lee J.-H."/>
            <person name="Ryu J.-Y."/>
        </authorList>
    </citation>
    <scope>NUCLEOTIDE SEQUENCE [LARGE SCALE GENOMIC DNA]</scope>
    <source>
        <strain evidence="1 2">KORDI 51-2</strain>
    </source>
</reference>
<dbReference type="Proteomes" id="UP000016960">
    <property type="component" value="Unassembled WGS sequence"/>
</dbReference>
<dbReference type="STRING" id="582515.KR51_00037230"/>
<organism evidence="1 2">
    <name type="scientific">Rubidibacter lacunae KORDI 51-2</name>
    <dbReference type="NCBI Taxonomy" id="582515"/>
    <lineage>
        <taxon>Bacteria</taxon>
        <taxon>Bacillati</taxon>
        <taxon>Cyanobacteriota</taxon>
        <taxon>Cyanophyceae</taxon>
        <taxon>Oscillatoriophycideae</taxon>
        <taxon>Chroococcales</taxon>
        <taxon>Aphanothecaceae</taxon>
        <taxon>Rubidibacter</taxon>
    </lineage>
</organism>
<evidence type="ECO:0000313" key="1">
    <source>
        <dbReference type="EMBL" id="ERN39811.1"/>
    </source>
</evidence>
<dbReference type="InParanoid" id="U5DDV6"/>
<dbReference type="RefSeq" id="WP_022609349.1">
    <property type="nucleotide sequence ID" value="NZ_ASSJ01000092.1"/>
</dbReference>
<accession>U5DDV6</accession>
<dbReference type="EMBL" id="ASSJ01000092">
    <property type="protein sequence ID" value="ERN39811.1"/>
    <property type="molecule type" value="Genomic_DNA"/>
</dbReference>
<dbReference type="eggNOG" id="ENOG503468Q">
    <property type="taxonomic scope" value="Bacteria"/>
</dbReference>